<feature type="region of interest" description="Disordered" evidence="3">
    <location>
        <begin position="384"/>
        <end position="407"/>
    </location>
</feature>
<dbReference type="OMA" id="WIKARFL"/>
<dbReference type="InterPro" id="IPR014756">
    <property type="entry name" value="Ig_E-set"/>
</dbReference>
<dbReference type="OrthoDB" id="2333384at2759"/>
<gene>
    <name evidence="5" type="ORF">HERILL_LOCUS15571</name>
</gene>
<evidence type="ECO:0000256" key="1">
    <source>
        <dbReference type="ARBA" id="ARBA00005298"/>
    </source>
</evidence>
<proteinExistence type="inferred from homology"/>
<dbReference type="SUPFAM" id="SSF81296">
    <property type="entry name" value="E set domains"/>
    <property type="match status" value="2"/>
</dbReference>
<dbReference type="FunCoup" id="A0A7R8V771">
    <property type="interactions" value="143"/>
</dbReference>
<dbReference type="SMART" id="SM01017">
    <property type="entry name" value="Arrestin_C"/>
    <property type="match status" value="1"/>
</dbReference>
<keyword evidence="6" id="KW-1185">Reference proteome</keyword>
<reference evidence="5 6" key="1">
    <citation type="submission" date="2020-11" db="EMBL/GenBank/DDBJ databases">
        <authorList>
            <person name="Wallbank WR R."/>
            <person name="Pardo Diaz C."/>
            <person name="Kozak K."/>
            <person name="Martin S."/>
            <person name="Jiggins C."/>
            <person name="Moest M."/>
            <person name="Warren A I."/>
            <person name="Generalovic N T."/>
            <person name="Byers J.R.P. K."/>
            <person name="Montejo-Kovacevich G."/>
            <person name="Yen C E."/>
        </authorList>
    </citation>
    <scope>NUCLEOTIDE SEQUENCE [LARGE SCALE GENOMIC DNA]</scope>
</reference>
<sequence length="407" mass="45867">MATKCVIHFDNNRQGVFYGGQLLSGTVQLITQKEKTVRAIHITIEGYASVHWTESRSRRENDRTVHYTVDYRAHDQYLSSRTYVLGREGGDSIDLHPGTYSYNFQVALPHQLPSSLEGEYGHIRYQVVVTIDRPWRFDNVFKKPFTVLYSLDLNRDFTYKTPIFLEDEKTFCCMCCQSGLLVAKLSVPFSGYAPGQKVPFVFKVENESTVDCENIRVKLVQEIVFTSDTPERDTRKQTRKVAEKNLGPVLKLSNKEFKNVLELPSIPPSSINSCRIISTSYSFYGVVHTPGCHTNLEMIAPFTVGSVPLYESATNPANIITQQPTAPQLPDQGDSPPGYNTIVPPSYEEATAKADKQYVPDDVDPHAQVEPYVPKYPVYYNFATAPPEEGNSSDNRGLDTVSYGWKS</sequence>
<comment type="similarity">
    <text evidence="1">Belongs to the arrestin family.</text>
</comment>
<evidence type="ECO:0000313" key="6">
    <source>
        <dbReference type="Proteomes" id="UP000594454"/>
    </source>
</evidence>
<feature type="domain" description="Arrestin C-terminal-like" evidence="4">
    <location>
        <begin position="177"/>
        <end position="309"/>
    </location>
</feature>
<dbReference type="EMBL" id="LR899014">
    <property type="protein sequence ID" value="CAD7093282.1"/>
    <property type="molecule type" value="Genomic_DNA"/>
</dbReference>
<accession>A0A7R8V771</accession>
<keyword evidence="2" id="KW-0716">Sensory transduction</keyword>
<dbReference type="PANTHER" id="PTHR11188:SF167">
    <property type="entry name" value="ARRESTIN C-TERMINAL-LIKE DOMAIN-CONTAINING PROTEIN-RELATED"/>
    <property type="match status" value="1"/>
</dbReference>
<organism evidence="5 6">
    <name type="scientific">Hermetia illucens</name>
    <name type="common">Black soldier fly</name>
    <dbReference type="NCBI Taxonomy" id="343691"/>
    <lineage>
        <taxon>Eukaryota</taxon>
        <taxon>Metazoa</taxon>
        <taxon>Ecdysozoa</taxon>
        <taxon>Arthropoda</taxon>
        <taxon>Hexapoda</taxon>
        <taxon>Insecta</taxon>
        <taxon>Pterygota</taxon>
        <taxon>Neoptera</taxon>
        <taxon>Endopterygota</taxon>
        <taxon>Diptera</taxon>
        <taxon>Brachycera</taxon>
        <taxon>Stratiomyomorpha</taxon>
        <taxon>Stratiomyidae</taxon>
        <taxon>Hermetiinae</taxon>
        <taxon>Hermetia</taxon>
    </lineage>
</organism>
<dbReference type="Proteomes" id="UP000594454">
    <property type="component" value="Chromosome 6"/>
</dbReference>
<evidence type="ECO:0000313" key="5">
    <source>
        <dbReference type="EMBL" id="CAD7093282.1"/>
    </source>
</evidence>
<dbReference type="AlphaFoldDB" id="A0A7R8V771"/>
<dbReference type="InterPro" id="IPR011022">
    <property type="entry name" value="Arrestin_C-like"/>
</dbReference>
<dbReference type="GO" id="GO:0005737">
    <property type="term" value="C:cytoplasm"/>
    <property type="evidence" value="ECO:0007669"/>
    <property type="project" value="TreeGrafter"/>
</dbReference>
<dbReference type="InterPro" id="IPR014752">
    <property type="entry name" value="Arrestin-like_C"/>
</dbReference>
<evidence type="ECO:0000256" key="2">
    <source>
        <dbReference type="ARBA" id="ARBA00022606"/>
    </source>
</evidence>
<dbReference type="InterPro" id="IPR050357">
    <property type="entry name" value="Arrestin_domain-protein"/>
</dbReference>
<dbReference type="Pfam" id="PF00339">
    <property type="entry name" value="Arrestin_N"/>
    <property type="match status" value="1"/>
</dbReference>
<feature type="region of interest" description="Disordered" evidence="3">
    <location>
        <begin position="322"/>
        <end position="344"/>
    </location>
</feature>
<name>A0A7R8V771_HERIL</name>
<dbReference type="InterPro" id="IPR011021">
    <property type="entry name" value="Arrestin-like_N"/>
</dbReference>
<protein>
    <recommendedName>
        <fullName evidence="4">Arrestin C-terminal-like domain-containing protein</fullName>
    </recommendedName>
</protein>
<dbReference type="GO" id="GO:0015031">
    <property type="term" value="P:protein transport"/>
    <property type="evidence" value="ECO:0007669"/>
    <property type="project" value="TreeGrafter"/>
</dbReference>
<evidence type="ECO:0000256" key="3">
    <source>
        <dbReference type="SAM" id="MobiDB-lite"/>
    </source>
</evidence>
<dbReference type="Gene3D" id="2.60.40.640">
    <property type="match status" value="2"/>
</dbReference>
<evidence type="ECO:0000259" key="4">
    <source>
        <dbReference type="SMART" id="SM01017"/>
    </source>
</evidence>
<dbReference type="InParanoid" id="A0A7R8V771"/>
<dbReference type="PANTHER" id="PTHR11188">
    <property type="entry name" value="ARRESTIN DOMAIN CONTAINING PROTEIN"/>
    <property type="match status" value="1"/>
</dbReference>
<dbReference type="Pfam" id="PF02752">
    <property type="entry name" value="Arrestin_C"/>
    <property type="match status" value="1"/>
</dbReference>